<feature type="compositionally biased region" description="Basic residues" evidence="1">
    <location>
        <begin position="90"/>
        <end position="112"/>
    </location>
</feature>
<feature type="compositionally biased region" description="Basic and acidic residues" evidence="1">
    <location>
        <begin position="40"/>
        <end position="61"/>
    </location>
</feature>
<organism evidence="2">
    <name type="scientific">Ananas comosus var. bracteatus</name>
    <name type="common">red pineapple</name>
    <dbReference type="NCBI Taxonomy" id="296719"/>
    <lineage>
        <taxon>Eukaryota</taxon>
        <taxon>Viridiplantae</taxon>
        <taxon>Streptophyta</taxon>
        <taxon>Embryophyta</taxon>
        <taxon>Tracheophyta</taxon>
        <taxon>Spermatophyta</taxon>
        <taxon>Magnoliopsida</taxon>
        <taxon>Liliopsida</taxon>
        <taxon>Poales</taxon>
        <taxon>Bromeliaceae</taxon>
        <taxon>Bromelioideae</taxon>
        <taxon>Ananas</taxon>
    </lineage>
</organism>
<name>A0A6V7PS43_ANACO</name>
<feature type="compositionally biased region" description="Basic and acidic residues" evidence="1">
    <location>
        <begin position="8"/>
        <end position="18"/>
    </location>
</feature>
<reference evidence="2" key="1">
    <citation type="submission" date="2020-07" db="EMBL/GenBank/DDBJ databases">
        <authorList>
            <person name="Lin J."/>
        </authorList>
    </citation>
    <scope>NUCLEOTIDE SEQUENCE</scope>
</reference>
<dbReference type="AlphaFoldDB" id="A0A6V7PS43"/>
<evidence type="ECO:0000313" key="2">
    <source>
        <dbReference type="EMBL" id="CAD1833627.1"/>
    </source>
</evidence>
<proteinExistence type="predicted"/>
<evidence type="ECO:0000256" key="1">
    <source>
        <dbReference type="SAM" id="MobiDB-lite"/>
    </source>
</evidence>
<dbReference type="EMBL" id="LR862151">
    <property type="protein sequence ID" value="CAD1833627.1"/>
    <property type="molecule type" value="Genomic_DNA"/>
</dbReference>
<feature type="region of interest" description="Disordered" evidence="1">
    <location>
        <begin position="1"/>
        <end position="112"/>
    </location>
</feature>
<protein>
    <submittedName>
        <fullName evidence="2">Uncharacterized protein</fullName>
    </submittedName>
</protein>
<sequence>MLSGPVPGREDRSLAGRDRSHRAGLRGSLMRPLSGTGLSGKDRSPRDRSLRQGLVPERENSSARNGSSRGPVSPSWDRSLTAKMAQKEKKEKKKERKERKEKKKKWKEKSKKKKKVFFPLSFKLGQAWSLA</sequence>
<accession>A0A6V7PS43</accession>
<gene>
    <name evidence="2" type="ORF">CB5_LOCUS16838</name>
</gene>